<accession>A0A9P4NV56</accession>
<evidence type="ECO:0000256" key="4">
    <source>
        <dbReference type="ARBA" id="ARBA00012557"/>
    </source>
</evidence>
<dbReference type="PANTHER" id="PTHR23033">
    <property type="entry name" value="BETA1,3-GALACTOSYLTRANSFERASE"/>
    <property type="match status" value="1"/>
</dbReference>
<organism evidence="14 15">
    <name type="scientific">Tothia fuscella</name>
    <dbReference type="NCBI Taxonomy" id="1048955"/>
    <lineage>
        <taxon>Eukaryota</taxon>
        <taxon>Fungi</taxon>
        <taxon>Dikarya</taxon>
        <taxon>Ascomycota</taxon>
        <taxon>Pezizomycotina</taxon>
        <taxon>Dothideomycetes</taxon>
        <taxon>Pleosporomycetidae</taxon>
        <taxon>Venturiales</taxon>
        <taxon>Cylindrosympodiaceae</taxon>
        <taxon>Tothia</taxon>
    </lineage>
</organism>
<dbReference type="Gene3D" id="3.90.550.50">
    <property type="match status" value="1"/>
</dbReference>
<evidence type="ECO:0000256" key="8">
    <source>
        <dbReference type="ARBA" id="ARBA00022741"/>
    </source>
</evidence>
<proteinExistence type="inferred from homology"/>
<evidence type="ECO:0000256" key="9">
    <source>
        <dbReference type="ARBA" id="ARBA00022968"/>
    </source>
</evidence>
<evidence type="ECO:0000256" key="2">
    <source>
        <dbReference type="ARBA" id="ARBA00004922"/>
    </source>
</evidence>
<evidence type="ECO:0000313" key="14">
    <source>
        <dbReference type="EMBL" id="KAF2432301.1"/>
    </source>
</evidence>
<reference evidence="14" key="1">
    <citation type="journal article" date="2020" name="Stud. Mycol.">
        <title>101 Dothideomycetes genomes: a test case for predicting lifestyles and emergence of pathogens.</title>
        <authorList>
            <person name="Haridas S."/>
            <person name="Albert R."/>
            <person name="Binder M."/>
            <person name="Bloem J."/>
            <person name="Labutti K."/>
            <person name="Salamov A."/>
            <person name="Andreopoulos B."/>
            <person name="Baker S."/>
            <person name="Barry K."/>
            <person name="Bills G."/>
            <person name="Bluhm B."/>
            <person name="Cannon C."/>
            <person name="Castanera R."/>
            <person name="Culley D."/>
            <person name="Daum C."/>
            <person name="Ezra D."/>
            <person name="Gonzalez J."/>
            <person name="Henrissat B."/>
            <person name="Kuo A."/>
            <person name="Liang C."/>
            <person name="Lipzen A."/>
            <person name="Lutzoni F."/>
            <person name="Magnuson J."/>
            <person name="Mondo S."/>
            <person name="Nolan M."/>
            <person name="Ohm R."/>
            <person name="Pangilinan J."/>
            <person name="Park H.-J."/>
            <person name="Ramirez L."/>
            <person name="Alfaro M."/>
            <person name="Sun H."/>
            <person name="Tritt A."/>
            <person name="Yoshinaga Y."/>
            <person name="Zwiers L.-H."/>
            <person name="Turgeon B."/>
            <person name="Goodwin S."/>
            <person name="Spatafora J."/>
            <person name="Crous P."/>
            <person name="Grigoriev I."/>
        </authorList>
    </citation>
    <scope>NUCLEOTIDE SEQUENCE</scope>
    <source>
        <strain evidence="14">CBS 130266</strain>
    </source>
</reference>
<keyword evidence="10 12" id="KW-1133">Transmembrane helix</keyword>
<dbReference type="InterPro" id="IPR026050">
    <property type="entry name" value="C1GALT1/C1GALT1_chp1"/>
</dbReference>
<evidence type="ECO:0000313" key="15">
    <source>
        <dbReference type="Proteomes" id="UP000800235"/>
    </source>
</evidence>
<protein>
    <recommendedName>
        <fullName evidence="4">N-acetylgalactosaminide beta-1,3-galactosyltransferase</fullName>
        <ecNumber evidence="4">2.4.1.122</ecNumber>
    </recommendedName>
</protein>
<name>A0A9P4NV56_9PEZI</name>
<dbReference type="GO" id="GO:0000166">
    <property type="term" value="F:nucleotide binding"/>
    <property type="evidence" value="ECO:0007669"/>
    <property type="project" value="UniProtKB-KW"/>
</dbReference>
<comment type="pathway">
    <text evidence="2">Protein modification; protein glycosylation.</text>
</comment>
<feature type="domain" description="Fringe-like glycosyltransferase" evidence="13">
    <location>
        <begin position="189"/>
        <end position="257"/>
    </location>
</feature>
<dbReference type="OrthoDB" id="414175at2759"/>
<evidence type="ECO:0000256" key="6">
    <source>
        <dbReference type="ARBA" id="ARBA00022679"/>
    </source>
</evidence>
<evidence type="ECO:0000259" key="13">
    <source>
        <dbReference type="Pfam" id="PF02434"/>
    </source>
</evidence>
<evidence type="ECO:0000256" key="12">
    <source>
        <dbReference type="SAM" id="Phobius"/>
    </source>
</evidence>
<dbReference type="Pfam" id="PF02434">
    <property type="entry name" value="Fringe"/>
    <property type="match status" value="1"/>
</dbReference>
<dbReference type="AlphaFoldDB" id="A0A9P4NV56"/>
<evidence type="ECO:0000256" key="10">
    <source>
        <dbReference type="ARBA" id="ARBA00022989"/>
    </source>
</evidence>
<dbReference type="EMBL" id="MU007027">
    <property type="protein sequence ID" value="KAF2432301.1"/>
    <property type="molecule type" value="Genomic_DNA"/>
</dbReference>
<comment type="similarity">
    <text evidence="3">Belongs to the glycosyltransferase 31 family. Beta3-Gal-T subfamily.</text>
</comment>
<evidence type="ECO:0000256" key="7">
    <source>
        <dbReference type="ARBA" id="ARBA00022692"/>
    </source>
</evidence>
<comment type="subcellular location">
    <subcellularLocation>
        <location evidence="1">Membrane</location>
        <topology evidence="1">Single-pass type II membrane protein</topology>
    </subcellularLocation>
</comment>
<keyword evidence="8" id="KW-0547">Nucleotide-binding</keyword>
<dbReference type="Proteomes" id="UP000800235">
    <property type="component" value="Unassembled WGS sequence"/>
</dbReference>
<keyword evidence="9" id="KW-0735">Signal-anchor</keyword>
<evidence type="ECO:0000256" key="5">
    <source>
        <dbReference type="ARBA" id="ARBA00022676"/>
    </source>
</evidence>
<sequence length="479" mass="55322">MKSDEIMTVIHQPFLNASRFSRRQRLLFVPLVVLVFLVIFWHTSDTFRTETEILIEEWTPLYSGPPPTKYFQHDPSCSNLPGANKTVLVLKTGASEVEKRLPIHFQTTFKCTPNFLIFSDMNQTFHGHTIHDALDEMHLHLPHDDDDLKYYNSLQAGGREGKNLTGFETSKAWSLDRYKNIPMLKKTYAMYPEAEWFIFIDADTSILFSSTLKYLSNLNPKTPLYFGSTAIIAEFPFAHGGSGYVISNGAAKRLVEVSEEDSDKHYRDAKDICCGDGNIAHALDDVGVQVARVWPNFNGATVQTADFDKQLWCWGSLTWHHMAVEDIERMWWYERDMMSMNITPTYKDIFQHFSTHINKTLQNWDNDSHDETLNKDTANISNSTYLTQPGCAQACYEKQKCMQYRFKEGECVLQWSIRLGKEDKKEGYISGWMLDRIEELRNDMEEECSEGVRWRIPESKLKGVFRKGGKDKDGGKWVT</sequence>
<gene>
    <name evidence="14" type="ORF">EJ08DRAFT_631048</name>
</gene>
<dbReference type="EC" id="2.4.1.122" evidence="4"/>
<dbReference type="GO" id="GO:0016020">
    <property type="term" value="C:membrane"/>
    <property type="evidence" value="ECO:0007669"/>
    <property type="project" value="UniProtKB-SubCell"/>
</dbReference>
<dbReference type="GO" id="GO:0016263">
    <property type="term" value="F:glycoprotein-N-acetylgalactosamine 3-beta-galactosyltransferase activity"/>
    <property type="evidence" value="ECO:0007669"/>
    <property type="project" value="UniProtKB-EC"/>
</dbReference>
<evidence type="ECO:0000256" key="3">
    <source>
        <dbReference type="ARBA" id="ARBA00006462"/>
    </source>
</evidence>
<keyword evidence="11 12" id="KW-0472">Membrane</keyword>
<keyword evidence="7 12" id="KW-0812">Transmembrane</keyword>
<dbReference type="InterPro" id="IPR003378">
    <property type="entry name" value="Fringe-like_glycosylTrfase"/>
</dbReference>
<evidence type="ECO:0000256" key="11">
    <source>
        <dbReference type="ARBA" id="ARBA00023136"/>
    </source>
</evidence>
<keyword evidence="6" id="KW-0808">Transferase</keyword>
<keyword evidence="15" id="KW-1185">Reference proteome</keyword>
<feature type="transmembrane region" description="Helical" evidence="12">
    <location>
        <begin position="26"/>
        <end position="43"/>
    </location>
</feature>
<keyword evidence="5" id="KW-0328">Glycosyltransferase</keyword>
<evidence type="ECO:0000256" key="1">
    <source>
        <dbReference type="ARBA" id="ARBA00004606"/>
    </source>
</evidence>
<dbReference type="PANTHER" id="PTHR23033:SF47">
    <property type="entry name" value="APPLE DOMAIN-CONTAINING PROTEIN-RELATED"/>
    <property type="match status" value="1"/>
</dbReference>
<comment type="caution">
    <text evidence="14">The sequence shown here is derived from an EMBL/GenBank/DDBJ whole genome shotgun (WGS) entry which is preliminary data.</text>
</comment>